<protein>
    <recommendedName>
        <fullName evidence="1">RNase H type-1 domain-containing protein</fullName>
    </recommendedName>
</protein>
<organism evidence="2 3">
    <name type="scientific">Gossypium arboreum</name>
    <name type="common">Tree cotton</name>
    <name type="synonym">Gossypium nanking</name>
    <dbReference type="NCBI Taxonomy" id="29729"/>
    <lineage>
        <taxon>Eukaryota</taxon>
        <taxon>Viridiplantae</taxon>
        <taxon>Streptophyta</taxon>
        <taxon>Embryophyta</taxon>
        <taxon>Tracheophyta</taxon>
        <taxon>Spermatophyta</taxon>
        <taxon>Magnoliopsida</taxon>
        <taxon>eudicotyledons</taxon>
        <taxon>Gunneridae</taxon>
        <taxon>Pentapetalae</taxon>
        <taxon>rosids</taxon>
        <taxon>malvids</taxon>
        <taxon>Malvales</taxon>
        <taxon>Malvaceae</taxon>
        <taxon>Malvoideae</taxon>
        <taxon>Gossypium</taxon>
    </lineage>
</organism>
<dbReference type="PANTHER" id="PTHR33710:SF62">
    <property type="entry name" value="DUF4283 DOMAIN PROTEIN"/>
    <property type="match status" value="1"/>
</dbReference>
<evidence type="ECO:0000313" key="2">
    <source>
        <dbReference type="EMBL" id="KAK5833831.1"/>
    </source>
</evidence>
<dbReference type="InterPro" id="IPR002156">
    <property type="entry name" value="RNaseH_domain"/>
</dbReference>
<accession>A0ABR0Q3Q2</accession>
<dbReference type="Pfam" id="PF13456">
    <property type="entry name" value="RVT_3"/>
    <property type="match status" value="1"/>
</dbReference>
<dbReference type="EMBL" id="JARKNE010000005">
    <property type="protein sequence ID" value="KAK5833831.1"/>
    <property type="molecule type" value="Genomic_DNA"/>
</dbReference>
<name>A0ABR0Q3Q2_GOSAR</name>
<dbReference type="Proteomes" id="UP001358586">
    <property type="component" value="Chromosome 5"/>
</dbReference>
<evidence type="ECO:0000259" key="1">
    <source>
        <dbReference type="Pfam" id="PF13456"/>
    </source>
</evidence>
<evidence type="ECO:0000313" key="3">
    <source>
        <dbReference type="Proteomes" id="UP001358586"/>
    </source>
</evidence>
<proteinExistence type="predicted"/>
<sequence>MAACRATLDDYSLSALGFSGQWYTWERGRLTSNNIRERLNKGVANEEWLDWFPNFSVCHLQHSFSDHCPLVVDTIGRARGKGLNRKLMVEFKEEKIVMAVQSIAPLKASGEDGFPTLFYQKYWHIIGEEVTKYYLDVLHGRRNMEEINKTGAFIVGRQITDNIFVAYEILHSFKKRRGSSKKGFALKLDMSKAYDRIEWGFLENMIRRLGSGEDWIMLITRQILEEGMGWRVGNEESVNIWNDSWVPGSRSRRVHCQHIDIRYTTVSDLIDRDTTTWKQDTIRSLFGEEQLKSILSIPLISRNANGVEEVFRKPPKDDIIKINFDASFNPHTVNSVSGILGQNKEDLVMAACTFPWENISDPITAEERACLQSVTMVEEMGFQDIVVEGDALAIIRKLNSAEDDKSNISSLIKEIKGRPHRFRSLSFE</sequence>
<gene>
    <name evidence="2" type="ORF">PVK06_017694</name>
</gene>
<keyword evidence="3" id="KW-1185">Reference proteome</keyword>
<dbReference type="SUPFAM" id="SSF56219">
    <property type="entry name" value="DNase I-like"/>
    <property type="match status" value="1"/>
</dbReference>
<feature type="domain" description="RNase H type-1" evidence="1">
    <location>
        <begin position="323"/>
        <end position="428"/>
    </location>
</feature>
<reference evidence="2 3" key="1">
    <citation type="submission" date="2023-03" db="EMBL/GenBank/DDBJ databases">
        <title>WGS of Gossypium arboreum.</title>
        <authorList>
            <person name="Yu D."/>
        </authorList>
    </citation>
    <scope>NUCLEOTIDE SEQUENCE [LARGE SCALE GENOMIC DNA]</scope>
    <source>
        <tissue evidence="2">Leaf</tissue>
    </source>
</reference>
<dbReference type="InterPro" id="IPR036691">
    <property type="entry name" value="Endo/exonu/phosph_ase_sf"/>
</dbReference>
<comment type="caution">
    <text evidence="2">The sequence shown here is derived from an EMBL/GenBank/DDBJ whole genome shotgun (WGS) entry which is preliminary data.</text>
</comment>
<dbReference type="PANTHER" id="PTHR33710">
    <property type="entry name" value="BNAC02G09200D PROTEIN"/>
    <property type="match status" value="1"/>
</dbReference>